<comment type="catalytic activity">
    <reaction evidence="8 9">
        <text>UTP + L-glutamine + ATP + H2O = CTP + L-glutamate + ADP + phosphate + 2 H(+)</text>
        <dbReference type="Rhea" id="RHEA:26426"/>
        <dbReference type="ChEBI" id="CHEBI:15377"/>
        <dbReference type="ChEBI" id="CHEBI:15378"/>
        <dbReference type="ChEBI" id="CHEBI:29985"/>
        <dbReference type="ChEBI" id="CHEBI:30616"/>
        <dbReference type="ChEBI" id="CHEBI:37563"/>
        <dbReference type="ChEBI" id="CHEBI:43474"/>
        <dbReference type="ChEBI" id="CHEBI:46398"/>
        <dbReference type="ChEBI" id="CHEBI:58359"/>
        <dbReference type="ChEBI" id="CHEBI:456216"/>
        <dbReference type="EC" id="6.3.4.2"/>
    </reaction>
</comment>
<dbReference type="GO" id="GO:0044210">
    <property type="term" value="P:'de novo' CTP biosynthetic process"/>
    <property type="evidence" value="ECO:0007669"/>
    <property type="project" value="UniProtKB-UniRule"/>
</dbReference>
<reference evidence="12 13" key="1">
    <citation type="journal article" date="2015" name="Sci. Rep.">
        <title>Genome of the facultative scuticociliatosis pathogen Pseudocohnilembus persalinus provides insight into its virulence through horizontal gene transfer.</title>
        <authorList>
            <person name="Xiong J."/>
            <person name="Wang G."/>
            <person name="Cheng J."/>
            <person name="Tian M."/>
            <person name="Pan X."/>
            <person name="Warren A."/>
            <person name="Jiang C."/>
            <person name="Yuan D."/>
            <person name="Miao W."/>
        </authorList>
    </citation>
    <scope>NUCLEOTIDE SEQUENCE [LARGE SCALE GENOMIC DNA]</scope>
    <source>
        <strain evidence="12">36N120E</strain>
    </source>
</reference>
<keyword evidence="6 9" id="KW-0315">Glutamine amidotransferase</keyword>
<accession>A0A0V0R2Y1</accession>
<dbReference type="EC" id="6.3.4.2" evidence="9"/>
<feature type="domain" description="Glutamine amidotransferase" evidence="10">
    <location>
        <begin position="135"/>
        <end position="258"/>
    </location>
</feature>
<evidence type="ECO:0000256" key="6">
    <source>
        <dbReference type="ARBA" id="ARBA00022962"/>
    </source>
</evidence>
<keyword evidence="4 9" id="KW-0547">Nucleotide-binding</keyword>
<sequence length="269" mass="30515">MVSYVPYFNTTGEQKTKPTQNAIQALRMTGIRMNALVVRSKNPLEKGQIQKIAKFANLSPDHVLNLPDLESIHDVPVYFEQNQLPYYIMFHLQLPLSRCEMSIYNNMSKHINQVLKKQKKVIQVAVVGKYVGIEDAYISIKKAIESACLAADQSGNAVFIPADSLESQHKEVDEEDYNKNWALLKQSNCIIIPGGFDQRGLQGKIDTIKYARENKVPILGICLGFQAMCIEYARNVMNVQGDNGGDYEKRGKKYDNQGQKYNCLQIIQY</sequence>
<keyword evidence="3 9" id="KW-0436">Ligase</keyword>
<dbReference type="InterPro" id="IPR004468">
    <property type="entry name" value="CTP_synthase"/>
</dbReference>
<dbReference type="InterPro" id="IPR017926">
    <property type="entry name" value="GATASE"/>
</dbReference>
<keyword evidence="12" id="KW-0378">Hydrolase</keyword>
<dbReference type="InterPro" id="IPR017456">
    <property type="entry name" value="CTP_synthase_N"/>
</dbReference>
<dbReference type="PANTHER" id="PTHR11550:SF0">
    <property type="entry name" value="CTP SYNTHASE-RELATED"/>
    <property type="match status" value="1"/>
</dbReference>
<proteinExistence type="inferred from homology"/>
<evidence type="ECO:0000256" key="5">
    <source>
        <dbReference type="ARBA" id="ARBA00022840"/>
    </source>
</evidence>
<evidence type="ECO:0000313" key="12">
    <source>
        <dbReference type="EMBL" id="KRX08849.1"/>
    </source>
</evidence>
<organism evidence="12 13">
    <name type="scientific">Pseudocohnilembus persalinus</name>
    <name type="common">Ciliate</name>
    <dbReference type="NCBI Taxonomy" id="266149"/>
    <lineage>
        <taxon>Eukaryota</taxon>
        <taxon>Sar</taxon>
        <taxon>Alveolata</taxon>
        <taxon>Ciliophora</taxon>
        <taxon>Intramacronucleata</taxon>
        <taxon>Oligohymenophorea</taxon>
        <taxon>Scuticociliatia</taxon>
        <taxon>Philasterida</taxon>
        <taxon>Pseudocohnilembidae</taxon>
        <taxon>Pseudocohnilembus</taxon>
    </lineage>
</organism>
<evidence type="ECO:0000256" key="4">
    <source>
        <dbReference type="ARBA" id="ARBA00022741"/>
    </source>
</evidence>
<dbReference type="GO" id="GO:0019856">
    <property type="term" value="P:pyrimidine nucleobase biosynthetic process"/>
    <property type="evidence" value="ECO:0007669"/>
    <property type="project" value="TreeGrafter"/>
</dbReference>
<dbReference type="GO" id="GO:0005524">
    <property type="term" value="F:ATP binding"/>
    <property type="evidence" value="ECO:0007669"/>
    <property type="project" value="UniProtKB-KW"/>
</dbReference>
<evidence type="ECO:0000256" key="9">
    <source>
        <dbReference type="RuleBase" id="RU810713"/>
    </source>
</evidence>
<dbReference type="InterPro" id="IPR029062">
    <property type="entry name" value="Class_I_gatase-like"/>
</dbReference>
<dbReference type="UniPathway" id="UPA00159">
    <property type="reaction ID" value="UER00277"/>
</dbReference>
<dbReference type="GO" id="GO:0016787">
    <property type="term" value="F:hydrolase activity"/>
    <property type="evidence" value="ECO:0007669"/>
    <property type="project" value="UniProtKB-KW"/>
</dbReference>
<dbReference type="Gene3D" id="3.40.50.300">
    <property type="entry name" value="P-loop containing nucleotide triphosphate hydrolases"/>
    <property type="match status" value="1"/>
</dbReference>
<feature type="domain" description="CTP synthase N-terminal" evidence="11">
    <location>
        <begin position="2"/>
        <end position="94"/>
    </location>
</feature>
<dbReference type="SUPFAM" id="SSF52540">
    <property type="entry name" value="P-loop containing nucleoside triphosphate hydrolases"/>
    <property type="match status" value="1"/>
</dbReference>
<keyword evidence="13" id="KW-1185">Reference proteome</keyword>
<evidence type="ECO:0000259" key="11">
    <source>
        <dbReference type="Pfam" id="PF06418"/>
    </source>
</evidence>
<dbReference type="PROSITE" id="PS51273">
    <property type="entry name" value="GATASE_TYPE_1"/>
    <property type="match status" value="1"/>
</dbReference>
<keyword evidence="5 9" id="KW-0067">ATP-binding</keyword>
<dbReference type="OMA" id="RCEMSIY"/>
<protein>
    <recommendedName>
        <fullName evidence="9">CTP synthase</fullName>
        <ecNumber evidence="9">6.3.4.2</ecNumber>
    </recommendedName>
    <alternativeName>
        <fullName evidence="9">UTP--ammonia ligase</fullName>
    </alternativeName>
</protein>
<gene>
    <name evidence="12" type="ORF">PPERSA_08953</name>
</gene>
<comment type="similarity">
    <text evidence="2 9">Belongs to the CTP synthase family.</text>
</comment>
<evidence type="ECO:0000256" key="1">
    <source>
        <dbReference type="ARBA" id="ARBA00005171"/>
    </source>
</evidence>
<comment type="pathway">
    <text evidence="1 9">Pyrimidine metabolism; CTP biosynthesis via de novo pathway; CTP from UDP: step 2/2.</text>
</comment>
<evidence type="ECO:0000256" key="8">
    <source>
        <dbReference type="ARBA" id="ARBA00047781"/>
    </source>
</evidence>
<dbReference type="Pfam" id="PF00117">
    <property type="entry name" value="GATase"/>
    <property type="match status" value="1"/>
</dbReference>
<dbReference type="AlphaFoldDB" id="A0A0V0R2Y1"/>
<dbReference type="SUPFAM" id="SSF52317">
    <property type="entry name" value="Class I glutamine amidotransferase-like"/>
    <property type="match status" value="1"/>
</dbReference>
<dbReference type="InParanoid" id="A0A0V0R2Y1"/>
<evidence type="ECO:0000259" key="10">
    <source>
        <dbReference type="Pfam" id="PF00117"/>
    </source>
</evidence>
<dbReference type="Pfam" id="PF06418">
    <property type="entry name" value="CTP_synth_N"/>
    <property type="match status" value="1"/>
</dbReference>
<dbReference type="GO" id="GO:0042802">
    <property type="term" value="F:identical protein binding"/>
    <property type="evidence" value="ECO:0007669"/>
    <property type="project" value="TreeGrafter"/>
</dbReference>
<evidence type="ECO:0000313" key="13">
    <source>
        <dbReference type="Proteomes" id="UP000054937"/>
    </source>
</evidence>
<dbReference type="EMBL" id="LDAU01000057">
    <property type="protein sequence ID" value="KRX08849.1"/>
    <property type="molecule type" value="Genomic_DNA"/>
</dbReference>
<keyword evidence="7 9" id="KW-0665">Pyrimidine biosynthesis</keyword>
<name>A0A0V0R2Y1_PSEPJ</name>
<dbReference type="PANTHER" id="PTHR11550">
    <property type="entry name" value="CTP SYNTHASE"/>
    <property type="match status" value="1"/>
</dbReference>
<dbReference type="GO" id="GO:0003883">
    <property type="term" value="F:CTP synthase activity"/>
    <property type="evidence" value="ECO:0007669"/>
    <property type="project" value="UniProtKB-UniRule"/>
</dbReference>
<dbReference type="OrthoDB" id="1739076at2759"/>
<evidence type="ECO:0000256" key="3">
    <source>
        <dbReference type="ARBA" id="ARBA00022598"/>
    </source>
</evidence>
<comment type="function">
    <text evidence="9">Catalyzes the ATP-dependent amination of UTP to CTP with either L-glutamine or ammonia as the source of nitrogen.</text>
</comment>
<evidence type="ECO:0000256" key="7">
    <source>
        <dbReference type="ARBA" id="ARBA00022975"/>
    </source>
</evidence>
<comment type="caution">
    <text evidence="12">The sequence shown here is derived from an EMBL/GenBank/DDBJ whole genome shotgun (WGS) entry which is preliminary data.</text>
</comment>
<dbReference type="InterPro" id="IPR027417">
    <property type="entry name" value="P-loop_NTPase"/>
</dbReference>
<evidence type="ECO:0000256" key="2">
    <source>
        <dbReference type="ARBA" id="ARBA00007533"/>
    </source>
</evidence>
<dbReference type="Gene3D" id="3.40.50.880">
    <property type="match status" value="1"/>
</dbReference>
<dbReference type="Proteomes" id="UP000054937">
    <property type="component" value="Unassembled WGS sequence"/>
</dbReference>